<dbReference type="Proteomes" id="UP000198379">
    <property type="component" value="Unassembled WGS sequence"/>
</dbReference>
<reference evidence="2 3" key="1">
    <citation type="submission" date="2017-06" db="EMBL/GenBank/DDBJ databases">
        <authorList>
            <person name="Kim H.J."/>
            <person name="Triplett B.A."/>
        </authorList>
    </citation>
    <scope>NUCLEOTIDE SEQUENCE [LARGE SCALE GENOMIC DNA]</scope>
    <source>
        <strain evidence="2 3">DSM 25597</strain>
    </source>
</reference>
<feature type="chain" id="PRO_5013009048" evidence="1">
    <location>
        <begin position="21"/>
        <end position="453"/>
    </location>
</feature>
<dbReference type="InterPro" id="IPR006597">
    <property type="entry name" value="Sel1-like"/>
</dbReference>
<evidence type="ECO:0000256" key="1">
    <source>
        <dbReference type="SAM" id="SignalP"/>
    </source>
</evidence>
<accession>A0A238ZZ44</accession>
<gene>
    <name evidence="2" type="ORF">SAMN06265376_10422</name>
</gene>
<dbReference type="EMBL" id="FZNY01000004">
    <property type="protein sequence ID" value="SNR88291.1"/>
    <property type="molecule type" value="Genomic_DNA"/>
</dbReference>
<proteinExistence type="predicted"/>
<sequence>MKRTITLCKALLFIWGTTFAQIDSNLCDRRVEKIADKLSSVIEIEQETLNSIELNISSCLTDTPNSLYLRGLIEMLQNVEVDYSKAFDLFEQASGLGHPKATTYLAYFYKNGWSVDQDFDIAQTYLELAVEMEDPTAIYALGYFYFKGLTENNQNYQNAINLFAQSNNPMAQHWLAIHHLFGLGCDQDVTSGIDLLSSNDVSNSQILLEKLNSEGYELEGLKELRFSVNTNEPLNNTNEILDTELYGGLYELEWSGQKVISEHAIQIYLDSENNSLTLTEDDLSLSSSFQITGNKIIPNDLDLSFPALIQDNLLCENYTYKVKEIEFFNDLEQNQFIAKIHTWISELNEPGLPVFCNFMSQELLESKIQSSISLHPNSFQTSFETTFTLEKPSVVGLEVYDLNGIKKLEIPSSNFSTGDGAIHVNAPQLQTGVYLSVLIVDGSTFSNQIIKTN</sequence>
<evidence type="ECO:0000313" key="2">
    <source>
        <dbReference type="EMBL" id="SNR88291.1"/>
    </source>
</evidence>
<organism evidence="2 3">
    <name type="scientific">Dokdonia pacifica</name>
    <dbReference type="NCBI Taxonomy" id="1627892"/>
    <lineage>
        <taxon>Bacteria</taxon>
        <taxon>Pseudomonadati</taxon>
        <taxon>Bacteroidota</taxon>
        <taxon>Flavobacteriia</taxon>
        <taxon>Flavobacteriales</taxon>
        <taxon>Flavobacteriaceae</taxon>
        <taxon>Dokdonia</taxon>
    </lineage>
</organism>
<dbReference type="AlphaFoldDB" id="A0A238ZZ44"/>
<dbReference type="InterPro" id="IPR011990">
    <property type="entry name" value="TPR-like_helical_dom_sf"/>
</dbReference>
<dbReference type="RefSeq" id="WP_089371848.1">
    <property type="nucleotide sequence ID" value="NZ_BMEP01000007.1"/>
</dbReference>
<evidence type="ECO:0000313" key="3">
    <source>
        <dbReference type="Proteomes" id="UP000198379"/>
    </source>
</evidence>
<keyword evidence="3" id="KW-1185">Reference proteome</keyword>
<dbReference type="OrthoDB" id="1186419at2"/>
<dbReference type="GO" id="GO:0036503">
    <property type="term" value="P:ERAD pathway"/>
    <property type="evidence" value="ECO:0007669"/>
    <property type="project" value="TreeGrafter"/>
</dbReference>
<dbReference type="SUPFAM" id="SSF81901">
    <property type="entry name" value="HCP-like"/>
    <property type="match status" value="1"/>
</dbReference>
<protein>
    <submittedName>
        <fullName evidence="2">Por secretion system C-terminal sorting domain-containing protein</fullName>
    </submittedName>
</protein>
<keyword evidence="1" id="KW-0732">Signal</keyword>
<dbReference type="SMART" id="SM00671">
    <property type="entry name" value="SEL1"/>
    <property type="match status" value="4"/>
</dbReference>
<dbReference type="Pfam" id="PF08238">
    <property type="entry name" value="Sel1"/>
    <property type="match status" value="4"/>
</dbReference>
<dbReference type="Gene3D" id="1.25.40.10">
    <property type="entry name" value="Tetratricopeptide repeat domain"/>
    <property type="match status" value="1"/>
</dbReference>
<dbReference type="InterPro" id="IPR050767">
    <property type="entry name" value="Sel1_AlgK"/>
</dbReference>
<dbReference type="PANTHER" id="PTHR11102">
    <property type="entry name" value="SEL-1-LIKE PROTEIN"/>
    <property type="match status" value="1"/>
</dbReference>
<dbReference type="PANTHER" id="PTHR11102:SF147">
    <property type="entry name" value="SEL1L ADAPTOR SUBUNIT OF ERAD E3 UBIQUITIN LIGASE"/>
    <property type="match status" value="1"/>
</dbReference>
<name>A0A238ZZ44_9FLAO</name>
<feature type="signal peptide" evidence="1">
    <location>
        <begin position="1"/>
        <end position="20"/>
    </location>
</feature>